<evidence type="ECO:0000313" key="12">
    <source>
        <dbReference type="Proteomes" id="UP001295423"/>
    </source>
</evidence>
<comment type="caution">
    <text evidence="11">The sequence shown here is derived from an EMBL/GenBank/DDBJ whole genome shotgun (WGS) entry which is preliminary data.</text>
</comment>
<comment type="subcellular location">
    <subcellularLocation>
        <location evidence="3">Cytoplasm</location>
    </subcellularLocation>
</comment>
<gene>
    <name evidence="11" type="ORF">CYCCA115_LOCUS19188</name>
</gene>
<evidence type="ECO:0000256" key="2">
    <source>
        <dbReference type="ARBA" id="ARBA00001946"/>
    </source>
</evidence>
<keyword evidence="7" id="KW-0460">Magnesium</keyword>
<evidence type="ECO:0000256" key="4">
    <source>
        <dbReference type="ARBA" id="ARBA00022490"/>
    </source>
</evidence>
<dbReference type="AlphaFoldDB" id="A0AAD2G3F3"/>
<dbReference type="CDD" id="cd05402">
    <property type="entry name" value="NT_PAP_TUTase"/>
    <property type="match status" value="1"/>
</dbReference>
<proteinExistence type="predicted"/>
<feature type="domain" description="Poly(A) RNA polymerase mitochondrial-like central palm" evidence="10">
    <location>
        <begin position="804"/>
        <end position="958"/>
    </location>
</feature>
<keyword evidence="6" id="KW-0479">Metal-binding</keyword>
<keyword evidence="4" id="KW-0963">Cytoplasm</keyword>
<evidence type="ECO:0000259" key="10">
    <source>
        <dbReference type="Pfam" id="PF22600"/>
    </source>
</evidence>
<dbReference type="Gene3D" id="1.10.1410.10">
    <property type="match status" value="1"/>
</dbReference>
<feature type="compositionally biased region" description="Basic and acidic residues" evidence="8">
    <location>
        <begin position="631"/>
        <end position="651"/>
    </location>
</feature>
<dbReference type="SUPFAM" id="SSF81631">
    <property type="entry name" value="PAP/OAS1 substrate-binding domain"/>
    <property type="match status" value="1"/>
</dbReference>
<organism evidence="11 12">
    <name type="scientific">Cylindrotheca closterium</name>
    <dbReference type="NCBI Taxonomy" id="2856"/>
    <lineage>
        <taxon>Eukaryota</taxon>
        <taxon>Sar</taxon>
        <taxon>Stramenopiles</taxon>
        <taxon>Ochrophyta</taxon>
        <taxon>Bacillariophyta</taxon>
        <taxon>Bacillariophyceae</taxon>
        <taxon>Bacillariophycidae</taxon>
        <taxon>Bacillariales</taxon>
        <taxon>Bacillariaceae</taxon>
        <taxon>Cylindrotheca</taxon>
    </lineage>
</organism>
<feature type="region of interest" description="Disordered" evidence="8">
    <location>
        <begin position="1"/>
        <end position="58"/>
    </location>
</feature>
<evidence type="ECO:0000256" key="6">
    <source>
        <dbReference type="ARBA" id="ARBA00022723"/>
    </source>
</evidence>
<feature type="compositionally biased region" description="Polar residues" evidence="8">
    <location>
        <begin position="343"/>
        <end position="354"/>
    </location>
</feature>
<feature type="region of interest" description="Disordered" evidence="8">
    <location>
        <begin position="104"/>
        <end position="125"/>
    </location>
</feature>
<feature type="region of interest" description="Disordered" evidence="8">
    <location>
        <begin position="220"/>
        <end position="374"/>
    </location>
</feature>
<dbReference type="GO" id="GO:0046872">
    <property type="term" value="F:metal ion binding"/>
    <property type="evidence" value="ECO:0007669"/>
    <property type="project" value="UniProtKB-KW"/>
</dbReference>
<reference evidence="11" key="1">
    <citation type="submission" date="2023-08" db="EMBL/GenBank/DDBJ databases">
        <authorList>
            <person name="Audoor S."/>
            <person name="Bilcke G."/>
        </authorList>
    </citation>
    <scope>NUCLEOTIDE SEQUENCE</scope>
</reference>
<dbReference type="GO" id="GO:0005737">
    <property type="term" value="C:cytoplasm"/>
    <property type="evidence" value="ECO:0007669"/>
    <property type="project" value="UniProtKB-SubCell"/>
</dbReference>
<keyword evidence="5" id="KW-0808">Transferase</keyword>
<feature type="region of interest" description="Disordered" evidence="8">
    <location>
        <begin position="631"/>
        <end position="661"/>
    </location>
</feature>
<evidence type="ECO:0000256" key="5">
    <source>
        <dbReference type="ARBA" id="ARBA00022679"/>
    </source>
</evidence>
<dbReference type="EMBL" id="CAKOGP040002091">
    <property type="protein sequence ID" value="CAJ1961421.1"/>
    <property type="molecule type" value="Genomic_DNA"/>
</dbReference>
<feature type="domain" description="PAP-associated" evidence="9">
    <location>
        <begin position="1094"/>
        <end position="1154"/>
    </location>
</feature>
<dbReference type="SUPFAM" id="SSF81301">
    <property type="entry name" value="Nucleotidyltransferase"/>
    <property type="match status" value="1"/>
</dbReference>
<dbReference type="GO" id="GO:0031123">
    <property type="term" value="P:RNA 3'-end processing"/>
    <property type="evidence" value="ECO:0007669"/>
    <property type="project" value="TreeGrafter"/>
</dbReference>
<dbReference type="InterPro" id="IPR054708">
    <property type="entry name" value="MTPAP-like_central"/>
</dbReference>
<evidence type="ECO:0000313" key="11">
    <source>
        <dbReference type="EMBL" id="CAJ1961421.1"/>
    </source>
</evidence>
<dbReference type="Gene3D" id="3.30.460.10">
    <property type="entry name" value="Beta Polymerase, domain 2"/>
    <property type="match status" value="1"/>
</dbReference>
<keyword evidence="12" id="KW-1185">Reference proteome</keyword>
<dbReference type="GO" id="GO:0016779">
    <property type="term" value="F:nucleotidyltransferase activity"/>
    <property type="evidence" value="ECO:0007669"/>
    <property type="project" value="TreeGrafter"/>
</dbReference>
<feature type="compositionally biased region" description="Acidic residues" evidence="8">
    <location>
        <begin position="652"/>
        <end position="661"/>
    </location>
</feature>
<feature type="compositionally biased region" description="Low complexity" evidence="8">
    <location>
        <begin position="294"/>
        <end position="311"/>
    </location>
</feature>
<dbReference type="InterPro" id="IPR043519">
    <property type="entry name" value="NT_sf"/>
</dbReference>
<evidence type="ECO:0000256" key="7">
    <source>
        <dbReference type="ARBA" id="ARBA00022842"/>
    </source>
</evidence>
<accession>A0AAD2G3F3</accession>
<protein>
    <recommendedName>
        <fullName evidence="13">Polynucleotide adenylyltransferase</fullName>
    </recommendedName>
</protein>
<dbReference type="Pfam" id="PF03828">
    <property type="entry name" value="PAP_assoc"/>
    <property type="match status" value="1"/>
</dbReference>
<evidence type="ECO:0008006" key="13">
    <source>
        <dbReference type="Google" id="ProtNLM"/>
    </source>
</evidence>
<dbReference type="PANTHER" id="PTHR12271:SF40">
    <property type="entry name" value="POLY(A) RNA POLYMERASE GLD2"/>
    <property type="match status" value="1"/>
</dbReference>
<evidence type="ECO:0000259" key="9">
    <source>
        <dbReference type="Pfam" id="PF03828"/>
    </source>
</evidence>
<sequence length="1225" mass="136321">MSSSPSPGRRSGRGGRGRGRGRGGRRGGRGRSNNRRSDSNRNSSNSQDEALSMPEMKDEEVLISFMPYLKGDNTEATVIHELYQKKNDQKSFVSAARDFLAREEERRKTGVTPQPSSKPVGNNSVPALNRSLPQIPSVQPITTQNSMSGPWSQVRGQTGIPQKSVMPMGPIVNDMASLEQNMASLLADDDDPIVSMPNRQLNPTNDGSVFGRAANGMAGNTITSILGPPPGSRPMNHPGPPPGQQNFGFGSQNDQRPLPITPPRNNSAFPPRPAAPGLPLSSIFPASNPPPSNPINSHLPFLQQPKQQLLPPGRPIHADGWNQKNPPGMLETNSRPPPDQTPEKTGTNDASTMQTPPPNANANPDPPKSTKKEYQPRRLWTQLDDQPGKILANDVPNHFMGNVLDLRPRQELKAQWMLPLGFLRNRATEKDMEVTSLRDLLKGLAVGLFRRGCTENGSQASIVSKEVLTPVGESRSDYPFQLIQNDMVVGTVPFYSPRTPGHVVFRLYWQDEPLHTLATGPTLNVRVRENDFEATIRFILSNFKGKKVNPTSLSSLNSLALVLEHFSLTPHMSPHSAQQKLDGSGRAVWGCICEARKVVDACASEYQKTIVKLEKMEEGVEEIKAIVEAEQEEKDKAHEQKGGDAHAGEADKEPEEPSENELEFKEKLRALMSGRASCERKWRDSQLAFSSILRAIVTNPMLGMVLRRELITKMKLEYELWCPLCEEFAVPGETEGQMWYEPLRDMPNTVTAEHFRLCNEARSKMQQRILGFDPNPSTMEQVLYPGRGRNRPMDPGAVNVFNQLSSAMGKLYQDVYQTADRILRQREMIRSQTERFVELSKCFPPGTSVAVFGSSANGFGSPKSDLDMCLQIPDGAQITSEEDPTGSIMMAKLAEVLEQNGMLEVDTARLTARISVIKFNCPKPPETLAEGEEPLMECDLSMRNPLAVLNTSLLRTYAEINPVPRVLAAVIKRWAKARDINNPARHTLSSYGYILMLLHFLTFHERSGNGLVLSLTNGKSNPSPSLPLLPNLQWMDASWPEQPPGTPYKEYSEVPKRKIKHPLEERASVNTFFYRPNSAMLNNLRRIFPGQDLSLGILLASFFRYYAFEFDYKRHVVSLHSNGIHGVVEREVKAELDGWRNYSAALTIEDPFETFYDVAHVLRGGYYHRIRREFAVAYSKIADIAAGKTTGTWNGKAVDLAQMSGMELIDWICEPLPDKEEGSTD</sequence>
<dbReference type="InterPro" id="IPR002058">
    <property type="entry name" value="PAP_assoc"/>
</dbReference>
<feature type="compositionally biased region" description="Polar residues" evidence="8">
    <location>
        <begin position="111"/>
        <end position="125"/>
    </location>
</feature>
<evidence type="ECO:0000256" key="8">
    <source>
        <dbReference type="SAM" id="MobiDB-lite"/>
    </source>
</evidence>
<dbReference type="PANTHER" id="PTHR12271">
    <property type="entry name" value="POLY A POLYMERASE CID PAP -RELATED"/>
    <property type="match status" value="1"/>
</dbReference>
<comment type="cofactor">
    <cofactor evidence="1">
        <name>Mn(2+)</name>
        <dbReference type="ChEBI" id="CHEBI:29035"/>
    </cofactor>
</comment>
<comment type="cofactor">
    <cofactor evidence="2">
        <name>Mg(2+)</name>
        <dbReference type="ChEBI" id="CHEBI:18420"/>
    </cofactor>
</comment>
<feature type="compositionally biased region" description="Pro residues" evidence="8">
    <location>
        <begin position="227"/>
        <end position="243"/>
    </location>
</feature>
<dbReference type="Proteomes" id="UP001295423">
    <property type="component" value="Unassembled WGS sequence"/>
</dbReference>
<evidence type="ECO:0000256" key="1">
    <source>
        <dbReference type="ARBA" id="ARBA00001936"/>
    </source>
</evidence>
<name>A0AAD2G3F3_9STRA</name>
<dbReference type="Pfam" id="PF22600">
    <property type="entry name" value="MTPAP-like_central"/>
    <property type="match status" value="1"/>
</dbReference>
<evidence type="ECO:0000256" key="3">
    <source>
        <dbReference type="ARBA" id="ARBA00004496"/>
    </source>
</evidence>
<feature type="compositionally biased region" description="Pro residues" evidence="8">
    <location>
        <begin position="355"/>
        <end position="367"/>
    </location>
</feature>
<feature type="compositionally biased region" description="Basic residues" evidence="8">
    <location>
        <begin position="10"/>
        <end position="34"/>
    </location>
</feature>